<feature type="transmembrane region" description="Helical" evidence="4">
    <location>
        <begin position="80"/>
        <end position="98"/>
    </location>
</feature>
<evidence type="ECO:0000256" key="4">
    <source>
        <dbReference type="SAM" id="Phobius"/>
    </source>
</evidence>
<dbReference type="InterPro" id="IPR036259">
    <property type="entry name" value="MFS_trans_sf"/>
</dbReference>
<feature type="transmembrane region" description="Helical" evidence="4">
    <location>
        <begin position="104"/>
        <end position="127"/>
    </location>
</feature>
<feature type="transmembrane region" description="Helical" evidence="4">
    <location>
        <begin position="139"/>
        <end position="158"/>
    </location>
</feature>
<evidence type="ECO:0000313" key="6">
    <source>
        <dbReference type="EMBL" id="MCZ0961807.1"/>
    </source>
</evidence>
<keyword evidence="3 4" id="KW-0472">Membrane</keyword>
<keyword evidence="1 4" id="KW-0812">Transmembrane</keyword>
<evidence type="ECO:0000256" key="1">
    <source>
        <dbReference type="ARBA" id="ARBA00022692"/>
    </source>
</evidence>
<dbReference type="Proteomes" id="UP001149822">
    <property type="component" value="Unassembled WGS sequence"/>
</dbReference>
<feature type="transmembrane region" description="Helical" evidence="4">
    <location>
        <begin position="371"/>
        <end position="397"/>
    </location>
</feature>
<dbReference type="PANTHER" id="PTHR23534:SF1">
    <property type="entry name" value="MAJOR FACILITATOR SUPERFAMILY PROTEIN"/>
    <property type="match status" value="1"/>
</dbReference>
<dbReference type="PROSITE" id="PS50850">
    <property type="entry name" value="MFS"/>
    <property type="match status" value="1"/>
</dbReference>
<feature type="transmembrane region" description="Helical" evidence="4">
    <location>
        <begin position="282"/>
        <end position="301"/>
    </location>
</feature>
<organism evidence="6 7">
    <name type="scientific">Paracoccus benzoatiresistens</name>
    <dbReference type="NCBI Taxonomy" id="2997341"/>
    <lineage>
        <taxon>Bacteria</taxon>
        <taxon>Pseudomonadati</taxon>
        <taxon>Pseudomonadota</taxon>
        <taxon>Alphaproteobacteria</taxon>
        <taxon>Rhodobacterales</taxon>
        <taxon>Paracoccaceae</taxon>
        <taxon>Paracoccus</taxon>
    </lineage>
</organism>
<evidence type="ECO:0000256" key="3">
    <source>
        <dbReference type="ARBA" id="ARBA00023136"/>
    </source>
</evidence>
<dbReference type="Pfam" id="PF07690">
    <property type="entry name" value="MFS_1"/>
    <property type="match status" value="1"/>
</dbReference>
<feature type="transmembrane region" description="Helical" evidence="4">
    <location>
        <begin position="14"/>
        <end position="42"/>
    </location>
</feature>
<gene>
    <name evidence="6" type="ORF">OU682_09275</name>
</gene>
<comment type="caution">
    <text evidence="6">The sequence shown here is derived from an EMBL/GenBank/DDBJ whole genome shotgun (WGS) entry which is preliminary data.</text>
</comment>
<dbReference type="InterPro" id="IPR020846">
    <property type="entry name" value="MFS_dom"/>
</dbReference>
<feature type="domain" description="Major facilitator superfamily (MFS) profile" evidence="5">
    <location>
        <begin position="216"/>
        <end position="402"/>
    </location>
</feature>
<dbReference type="Gene3D" id="1.20.1250.20">
    <property type="entry name" value="MFS general substrate transporter like domains"/>
    <property type="match status" value="1"/>
</dbReference>
<accession>A0ABT4J3V6</accession>
<sequence length="402" mass="41422">MTLSTDDRRARRNVIVLVAAQAILGAQMSVIFIVGGLAGQILAPHPCIATLPLSMIVLGSALTARPLARLMQERGRQTGFLLAVLAGGMGAALAAWGLSAGSFWLFMAGSLLTGIYMSAQGFYRFAATDLASEDYAPRAISWVMAGGLAAAIIGPAVVRATDGLTAVPFLAAYLAVIGLNALGPFLFAFLDSPKPALAEADHGAGRPLAELLRQPQIAVAMICGMVAYALMNLVMTSTPLAVVGCGFAPTDAANIVSAHVLAMFGPSFFTGHLIARFGAERIVAVGLLLLAFAGATALSGVELSHFFATLILLGMGWNFGYIGATAMLTRAHAPEERGRVQGLNDAVVFGGVFLASLSSGGLMNCSGGSVIAGWSAVNLAMLPFLVLAGGSLIWLMLRPEDG</sequence>
<feature type="transmembrane region" description="Helical" evidence="4">
    <location>
        <begin position="48"/>
        <end position="68"/>
    </location>
</feature>
<feature type="transmembrane region" description="Helical" evidence="4">
    <location>
        <begin position="255"/>
        <end position="275"/>
    </location>
</feature>
<evidence type="ECO:0000259" key="5">
    <source>
        <dbReference type="PROSITE" id="PS50850"/>
    </source>
</evidence>
<dbReference type="InterPro" id="IPR011701">
    <property type="entry name" value="MFS"/>
</dbReference>
<feature type="transmembrane region" description="Helical" evidence="4">
    <location>
        <begin position="217"/>
        <end position="235"/>
    </location>
</feature>
<feature type="transmembrane region" description="Helical" evidence="4">
    <location>
        <begin position="170"/>
        <end position="190"/>
    </location>
</feature>
<feature type="transmembrane region" description="Helical" evidence="4">
    <location>
        <begin position="307"/>
        <end position="328"/>
    </location>
</feature>
<dbReference type="EMBL" id="JAPTYD010000009">
    <property type="protein sequence ID" value="MCZ0961807.1"/>
    <property type="molecule type" value="Genomic_DNA"/>
</dbReference>
<dbReference type="RefSeq" id="WP_268941840.1">
    <property type="nucleotide sequence ID" value="NZ_JAPTYD010000009.1"/>
</dbReference>
<name>A0ABT4J3V6_9RHOB</name>
<evidence type="ECO:0000313" key="7">
    <source>
        <dbReference type="Proteomes" id="UP001149822"/>
    </source>
</evidence>
<keyword evidence="7" id="KW-1185">Reference proteome</keyword>
<evidence type="ECO:0000256" key="2">
    <source>
        <dbReference type="ARBA" id="ARBA00022989"/>
    </source>
</evidence>
<proteinExistence type="predicted"/>
<reference evidence="6" key="1">
    <citation type="submission" date="2022-12" db="EMBL/GenBank/DDBJ databases">
        <title>Paracoccus sp. EF6 isolated from a lake water.</title>
        <authorList>
            <person name="Liu H."/>
        </authorList>
    </citation>
    <scope>NUCLEOTIDE SEQUENCE</scope>
    <source>
        <strain evidence="6">EF6</strain>
    </source>
</reference>
<keyword evidence="2 4" id="KW-1133">Transmembrane helix</keyword>
<protein>
    <submittedName>
        <fullName evidence="6">MFS transporter</fullName>
    </submittedName>
</protein>
<dbReference type="PANTHER" id="PTHR23534">
    <property type="entry name" value="MFS PERMEASE"/>
    <property type="match status" value="1"/>
</dbReference>
<dbReference type="SUPFAM" id="SSF103473">
    <property type="entry name" value="MFS general substrate transporter"/>
    <property type="match status" value="1"/>
</dbReference>